<evidence type="ECO:0008006" key="3">
    <source>
        <dbReference type="Google" id="ProtNLM"/>
    </source>
</evidence>
<comment type="caution">
    <text evidence="1">The sequence shown here is derived from an EMBL/GenBank/DDBJ whole genome shotgun (WGS) entry which is preliminary data.</text>
</comment>
<evidence type="ECO:0000313" key="1">
    <source>
        <dbReference type="EMBL" id="TPE42397.1"/>
    </source>
</evidence>
<name>A0A501W6F8_9BACT</name>
<organism evidence="1 2">
    <name type="scientific">Pontibacter mangrovi</name>
    <dbReference type="NCBI Taxonomy" id="2589816"/>
    <lineage>
        <taxon>Bacteria</taxon>
        <taxon>Pseudomonadati</taxon>
        <taxon>Bacteroidota</taxon>
        <taxon>Cytophagia</taxon>
        <taxon>Cytophagales</taxon>
        <taxon>Hymenobacteraceae</taxon>
        <taxon>Pontibacter</taxon>
    </lineage>
</organism>
<keyword evidence="2" id="KW-1185">Reference proteome</keyword>
<dbReference type="AlphaFoldDB" id="A0A501W6F8"/>
<dbReference type="EMBL" id="VFRQ01000013">
    <property type="protein sequence ID" value="TPE42397.1"/>
    <property type="molecule type" value="Genomic_DNA"/>
</dbReference>
<dbReference type="OrthoDB" id="879261at2"/>
<dbReference type="RefSeq" id="WP_140623428.1">
    <property type="nucleotide sequence ID" value="NZ_VFRQ01000013.1"/>
</dbReference>
<protein>
    <recommendedName>
        <fullName evidence="3">STAS/SEC14 domain-containing protein</fullName>
    </recommendedName>
</protein>
<evidence type="ECO:0000313" key="2">
    <source>
        <dbReference type="Proteomes" id="UP000316727"/>
    </source>
</evidence>
<reference evidence="1 2" key="1">
    <citation type="submission" date="2019-06" db="EMBL/GenBank/DDBJ databases">
        <title>A novel bacterium of genus Pontibacter, isolated from marine sediment.</title>
        <authorList>
            <person name="Huang H."/>
            <person name="Mo K."/>
            <person name="Hu Y."/>
        </authorList>
    </citation>
    <scope>NUCLEOTIDE SEQUENCE [LARGE SCALE GENOMIC DNA]</scope>
    <source>
        <strain evidence="1 2">HB172049</strain>
    </source>
</reference>
<dbReference type="Proteomes" id="UP000316727">
    <property type="component" value="Unassembled WGS sequence"/>
</dbReference>
<accession>A0A501W6F8</accession>
<gene>
    <name evidence="1" type="ORF">FJM65_18400</name>
</gene>
<proteinExistence type="predicted"/>
<sequence length="127" mass="14981">MPECKLVETKWLSYAPNKAYRKGLAQYLSTVRQYDVRLWLADYRLAKVVRMVDQEWTAREWLPQFLTFSADIKRMARVQAEDVFSQMSSDSMKRKLDIGGLPFEFSEFRFYDDARSWLLSVDSSDSA</sequence>